<reference evidence="2" key="1">
    <citation type="journal article" date="2019" name="Int. J. Syst. Evol. Microbiol.">
        <title>The Global Catalogue of Microorganisms (GCM) 10K type strain sequencing project: providing services to taxonomists for standard genome sequencing and annotation.</title>
        <authorList>
            <consortium name="The Broad Institute Genomics Platform"/>
            <consortium name="The Broad Institute Genome Sequencing Center for Infectious Disease"/>
            <person name="Wu L."/>
            <person name="Ma J."/>
        </authorList>
    </citation>
    <scope>NUCLEOTIDE SEQUENCE [LARGE SCALE GENOMIC DNA]</scope>
    <source>
        <strain evidence="2">JCM 18961</strain>
    </source>
</reference>
<protein>
    <submittedName>
        <fullName evidence="1">Uncharacterized protein</fullName>
    </submittedName>
</protein>
<comment type="caution">
    <text evidence="1">The sequence shown here is derived from an EMBL/GenBank/DDBJ whole genome shotgun (WGS) entry which is preliminary data.</text>
</comment>
<dbReference type="EMBL" id="BAABLO010000005">
    <property type="protein sequence ID" value="GAA4722426.1"/>
    <property type="molecule type" value="Genomic_DNA"/>
</dbReference>
<keyword evidence="2" id="KW-1185">Reference proteome</keyword>
<evidence type="ECO:0000313" key="2">
    <source>
        <dbReference type="Proteomes" id="UP001500556"/>
    </source>
</evidence>
<evidence type="ECO:0000313" key="1">
    <source>
        <dbReference type="EMBL" id="GAA4722426.1"/>
    </source>
</evidence>
<sequence>MWTRWGEITYNGPTRLVHRGEGAGAGRRTPTVPTLTVLWHSKSVKFAFREGRLTVPSQADPSHTQGRVLAGQS</sequence>
<accession>A0ABP8Y9F2</accession>
<name>A0ABP8Y9F2_9MICO</name>
<organism evidence="1 2">
    <name type="scientific">Pedococcus ginsenosidimutans</name>
    <dbReference type="NCBI Taxonomy" id="490570"/>
    <lineage>
        <taxon>Bacteria</taxon>
        <taxon>Bacillati</taxon>
        <taxon>Actinomycetota</taxon>
        <taxon>Actinomycetes</taxon>
        <taxon>Micrococcales</taxon>
        <taxon>Intrasporangiaceae</taxon>
        <taxon>Pedococcus</taxon>
    </lineage>
</organism>
<dbReference type="Proteomes" id="UP001500556">
    <property type="component" value="Unassembled WGS sequence"/>
</dbReference>
<proteinExistence type="predicted"/>
<gene>
    <name evidence="1" type="ORF">GCM10025782_20480</name>
</gene>